<comment type="caution">
    <text evidence="2">The sequence shown here is derived from an EMBL/GenBank/DDBJ whole genome shotgun (WGS) entry which is preliminary data.</text>
</comment>
<evidence type="ECO:0000313" key="2">
    <source>
        <dbReference type="EMBL" id="MDA7026723.1"/>
    </source>
</evidence>
<dbReference type="EMBL" id="JAQKAB010000005">
    <property type="protein sequence ID" value="MDA7026723.1"/>
    <property type="molecule type" value="Genomic_DNA"/>
</dbReference>
<proteinExistence type="predicted"/>
<organism evidence="2 3">
    <name type="scientific">Bacillus changyiensis</name>
    <dbReference type="NCBI Taxonomy" id="3004103"/>
    <lineage>
        <taxon>Bacteria</taxon>
        <taxon>Bacillati</taxon>
        <taxon>Bacillota</taxon>
        <taxon>Bacilli</taxon>
        <taxon>Bacillales</taxon>
        <taxon>Bacillaceae</taxon>
        <taxon>Bacillus</taxon>
    </lineage>
</organism>
<dbReference type="InterPro" id="IPR052573">
    <property type="entry name" value="DnaJ_C_subfamily_28"/>
</dbReference>
<protein>
    <submittedName>
        <fullName evidence="2">DUF1992 domain-containing protein</fullName>
    </submittedName>
</protein>
<sequence length="126" mass="14577">MDIFNLIAEGKIKRAIKDGEFDGLPGMGKPLKKDEAAHIPEQLRMAYRIMKNAGLAGDEEALRKERMTIEDLIAQCTDEHEREQLLLRKTENELRLDKLVSKKGMFSKPASAFYKERVYKRLGRKR</sequence>
<feature type="domain" description="DnaJ homologue subfamily C member 28 conserved" evidence="1">
    <location>
        <begin position="7"/>
        <end position="73"/>
    </location>
</feature>
<gene>
    <name evidence="2" type="ORF">PJ311_08895</name>
</gene>
<accession>A0ABT4X3F5</accession>
<keyword evidence="3" id="KW-1185">Reference proteome</keyword>
<dbReference type="InterPro" id="IPR018961">
    <property type="entry name" value="DnaJ_homolog_subfam-C_membr-28"/>
</dbReference>
<dbReference type="Pfam" id="PF09350">
    <property type="entry name" value="DJC28_CD"/>
    <property type="match status" value="1"/>
</dbReference>
<evidence type="ECO:0000313" key="3">
    <source>
        <dbReference type="Proteomes" id="UP001211894"/>
    </source>
</evidence>
<name>A0ABT4X3F5_9BACI</name>
<reference evidence="2 3" key="1">
    <citation type="submission" date="2023-01" db="EMBL/GenBank/DDBJ databases">
        <title>Bacillus changyiensis sp. nov., isolated from a coastal deposit.</title>
        <authorList>
            <person name="Xiao G."/>
            <person name="Lai Q."/>
            <person name="Hu Z."/>
            <person name="Shao Z."/>
        </authorList>
    </citation>
    <scope>NUCLEOTIDE SEQUENCE [LARGE SCALE GENOMIC DNA]</scope>
    <source>
        <strain evidence="2 3">CLL-7-23</strain>
    </source>
</reference>
<dbReference type="RefSeq" id="WP_271340576.1">
    <property type="nucleotide sequence ID" value="NZ_JAQKAB010000005.1"/>
</dbReference>
<dbReference type="PANTHER" id="PTHR39158:SF1">
    <property type="entry name" value="DNAJ HOMOLOG SUBFAMILY C MEMBER 28"/>
    <property type="match status" value="1"/>
</dbReference>
<evidence type="ECO:0000259" key="1">
    <source>
        <dbReference type="Pfam" id="PF09350"/>
    </source>
</evidence>
<dbReference type="Proteomes" id="UP001211894">
    <property type="component" value="Unassembled WGS sequence"/>
</dbReference>
<dbReference type="PANTHER" id="PTHR39158">
    <property type="entry name" value="OS08G0560600 PROTEIN"/>
    <property type="match status" value="1"/>
</dbReference>